<dbReference type="RefSeq" id="WP_184423559.1">
    <property type="nucleotide sequence ID" value="NZ_AP027362.1"/>
</dbReference>
<gene>
    <name evidence="2" type="ORF">HNQ55_001248</name>
</gene>
<name>A0A7X0NFY3_9GAMM</name>
<keyword evidence="3" id="KW-1185">Reference proteome</keyword>
<dbReference type="Proteomes" id="UP000537141">
    <property type="component" value="Unassembled WGS sequence"/>
</dbReference>
<evidence type="ECO:0008006" key="4">
    <source>
        <dbReference type="Google" id="ProtNLM"/>
    </source>
</evidence>
<feature type="transmembrane region" description="Helical" evidence="1">
    <location>
        <begin position="254"/>
        <end position="275"/>
    </location>
</feature>
<keyword evidence="1" id="KW-0472">Membrane</keyword>
<evidence type="ECO:0000313" key="3">
    <source>
        <dbReference type="Proteomes" id="UP000537141"/>
    </source>
</evidence>
<feature type="transmembrane region" description="Helical" evidence="1">
    <location>
        <begin position="33"/>
        <end position="51"/>
    </location>
</feature>
<feature type="transmembrane region" description="Helical" evidence="1">
    <location>
        <begin position="122"/>
        <end position="144"/>
    </location>
</feature>
<dbReference type="AlphaFoldDB" id="A0A7X0NFY3"/>
<feature type="transmembrane region" description="Helical" evidence="1">
    <location>
        <begin position="341"/>
        <end position="362"/>
    </location>
</feature>
<comment type="caution">
    <text evidence="2">The sequence shown here is derived from an EMBL/GenBank/DDBJ whole genome shotgun (WGS) entry which is preliminary data.</text>
</comment>
<feature type="transmembrane region" description="Helical" evidence="1">
    <location>
        <begin position="374"/>
        <end position="392"/>
    </location>
</feature>
<feature type="transmembrane region" description="Helical" evidence="1">
    <location>
        <begin position="95"/>
        <end position="115"/>
    </location>
</feature>
<organism evidence="2 3">
    <name type="scientific">Thalassotalea piscium</name>
    <dbReference type="NCBI Taxonomy" id="1230533"/>
    <lineage>
        <taxon>Bacteria</taxon>
        <taxon>Pseudomonadati</taxon>
        <taxon>Pseudomonadota</taxon>
        <taxon>Gammaproteobacteria</taxon>
        <taxon>Alteromonadales</taxon>
        <taxon>Colwelliaceae</taxon>
        <taxon>Thalassotalea</taxon>
    </lineage>
</organism>
<reference evidence="2 3" key="1">
    <citation type="submission" date="2020-08" db="EMBL/GenBank/DDBJ databases">
        <title>Genomic Encyclopedia of Type Strains, Phase IV (KMG-IV): sequencing the most valuable type-strain genomes for metagenomic binning, comparative biology and taxonomic classification.</title>
        <authorList>
            <person name="Goeker M."/>
        </authorList>
    </citation>
    <scope>NUCLEOTIDE SEQUENCE [LARGE SCALE GENOMIC DNA]</scope>
    <source>
        <strain evidence="2 3">DSM 26287</strain>
    </source>
</reference>
<protein>
    <recommendedName>
        <fullName evidence="4">Oligosaccharide repeat unit polymerase</fullName>
    </recommendedName>
</protein>
<keyword evidence="1" id="KW-0812">Transmembrane</keyword>
<keyword evidence="1" id="KW-1133">Transmembrane helix</keyword>
<proteinExistence type="predicted"/>
<accession>A0A7X0NFY3</accession>
<feature type="transmembrane region" description="Helical" evidence="1">
    <location>
        <begin position="63"/>
        <end position="83"/>
    </location>
</feature>
<feature type="transmembrane region" description="Helical" evidence="1">
    <location>
        <begin position="228"/>
        <end position="247"/>
    </location>
</feature>
<sequence length="426" mass="48398">MRISKNSLTILWCGFLLFSSLFAFRLPGIGNSSYWSLALILGSLLLVNNSFSNVKLLVKQKVFYSPIIILLLAALSAFLIPIFHQTYDISMVKTWVNNLFAYIGMSVLACIVVSADARYKNIFKIVFVVLITQAVFVWLMMAIAPLRDLIQGLTKDAATMARMEEYGGARGVGFTSFAAFSFSTIMGALGLYMNFYFAQYRQDKSLILKVIIFFVTIIAGISAGRASIAGFVFGLGFYYFTLGFRHYFTGAMRVGFYCLVLITPLIIYIMSVPALTEVVTSYYKYAFQFLHKYFYAGYVGRSSLDTLDKMYFPLTELQILWGDGKYTGSDGSYYLHTDPGFMRFTLIFGIFPSLVIYFGFLWVMFNYYVINRPYVKNIGVLILAIIGLSFVYHYKGELIMFNVSYMKLIYFIFVSCTLLSLKQKSS</sequence>
<dbReference type="EMBL" id="JACHHU010000007">
    <property type="protein sequence ID" value="MBB6542748.1"/>
    <property type="molecule type" value="Genomic_DNA"/>
</dbReference>
<evidence type="ECO:0000313" key="2">
    <source>
        <dbReference type="EMBL" id="MBB6542748.1"/>
    </source>
</evidence>
<feature type="transmembrane region" description="Helical" evidence="1">
    <location>
        <begin position="172"/>
        <end position="194"/>
    </location>
</feature>
<feature type="transmembrane region" description="Helical" evidence="1">
    <location>
        <begin position="206"/>
        <end position="222"/>
    </location>
</feature>
<evidence type="ECO:0000256" key="1">
    <source>
        <dbReference type="SAM" id="Phobius"/>
    </source>
</evidence>
<feature type="transmembrane region" description="Helical" evidence="1">
    <location>
        <begin position="398"/>
        <end position="421"/>
    </location>
</feature>